<gene>
    <name evidence="1" type="ORF">EW026_g1590</name>
</gene>
<accession>A0A4S4KQV6</accession>
<protein>
    <submittedName>
        <fullName evidence="1">Uncharacterized protein</fullName>
    </submittedName>
</protein>
<proteinExistence type="predicted"/>
<evidence type="ECO:0000313" key="1">
    <source>
        <dbReference type="EMBL" id="THH01005.1"/>
    </source>
</evidence>
<comment type="caution">
    <text evidence="1">The sequence shown here is derived from an EMBL/GenBank/DDBJ whole genome shotgun (WGS) entry which is preliminary data.</text>
</comment>
<evidence type="ECO:0000313" key="2">
    <source>
        <dbReference type="Proteomes" id="UP000309038"/>
    </source>
</evidence>
<dbReference type="EMBL" id="SGPJ01000034">
    <property type="protein sequence ID" value="THH01005.1"/>
    <property type="molecule type" value="Genomic_DNA"/>
</dbReference>
<organism evidence="1 2">
    <name type="scientific">Hermanssonia centrifuga</name>
    <dbReference type="NCBI Taxonomy" id="98765"/>
    <lineage>
        <taxon>Eukaryota</taxon>
        <taxon>Fungi</taxon>
        <taxon>Dikarya</taxon>
        <taxon>Basidiomycota</taxon>
        <taxon>Agaricomycotina</taxon>
        <taxon>Agaricomycetes</taxon>
        <taxon>Polyporales</taxon>
        <taxon>Meruliaceae</taxon>
        <taxon>Hermanssonia</taxon>
    </lineage>
</organism>
<dbReference type="Proteomes" id="UP000309038">
    <property type="component" value="Unassembled WGS sequence"/>
</dbReference>
<sequence length="334" mass="36278">MSVPTYTLNISVNPDDIPNLQKAGYRLCIAKRVNGKYTVVWWSGGAFTARNTFAWDAEFQVFGASKLQKGLQVEPVTTAQEIKFGQTVVLDAHGEMQPATGLPDKSGVFQVQNDYDPIRIGVNAKLGGAWSPIYLSLQPFATGVISLTPVEKVLVWFDTSSSTGTMLVDAVGNGVELDFTSKTSQSVTYVSDPHIPGEGDWIVGGSAILPSTYNVETDTFSLETPSAPLLGKLSTIINSHNSLPLTMSASVEFVKPDAAEEFVQYVSGRRPDGVRTWAFVLSASGVDSRLQAQDVQEDKLAITFLQDAYLGVLNSFQDSEYKKLTFEILHGYSV</sequence>
<dbReference type="AlphaFoldDB" id="A0A4S4KQV6"/>
<name>A0A4S4KQV6_9APHY</name>
<keyword evidence="2" id="KW-1185">Reference proteome</keyword>
<reference evidence="1 2" key="1">
    <citation type="submission" date="2019-02" db="EMBL/GenBank/DDBJ databases">
        <title>Genome sequencing of the rare red list fungi Phlebia centrifuga.</title>
        <authorList>
            <person name="Buettner E."/>
            <person name="Kellner H."/>
        </authorList>
    </citation>
    <scope>NUCLEOTIDE SEQUENCE [LARGE SCALE GENOMIC DNA]</scope>
    <source>
        <strain evidence="1 2">DSM 108282</strain>
    </source>
</reference>